<keyword evidence="3" id="KW-1185">Reference proteome</keyword>
<organism evidence="2 3">
    <name type="scientific">Zalerion maritima</name>
    <dbReference type="NCBI Taxonomy" id="339359"/>
    <lineage>
        <taxon>Eukaryota</taxon>
        <taxon>Fungi</taxon>
        <taxon>Dikarya</taxon>
        <taxon>Ascomycota</taxon>
        <taxon>Pezizomycotina</taxon>
        <taxon>Sordariomycetes</taxon>
        <taxon>Lulworthiomycetidae</taxon>
        <taxon>Lulworthiales</taxon>
        <taxon>Lulworthiaceae</taxon>
        <taxon>Zalerion</taxon>
    </lineage>
</organism>
<dbReference type="EMBL" id="JAKWBI020000725">
    <property type="protein sequence ID" value="KAJ2892776.1"/>
    <property type="molecule type" value="Genomic_DNA"/>
</dbReference>
<evidence type="ECO:0000256" key="1">
    <source>
        <dbReference type="SAM" id="MobiDB-lite"/>
    </source>
</evidence>
<comment type="caution">
    <text evidence="2">The sequence shown here is derived from an EMBL/GenBank/DDBJ whole genome shotgun (WGS) entry which is preliminary data.</text>
</comment>
<dbReference type="Proteomes" id="UP001201980">
    <property type="component" value="Unassembled WGS sequence"/>
</dbReference>
<reference evidence="2" key="1">
    <citation type="submission" date="2022-07" db="EMBL/GenBank/DDBJ databases">
        <title>Draft genome sequence of Zalerion maritima ATCC 34329, a (micro)plastics degrading marine fungus.</title>
        <authorList>
            <person name="Paco A."/>
            <person name="Goncalves M.F.M."/>
            <person name="Rocha-Santos T.A.P."/>
            <person name="Alves A."/>
        </authorList>
    </citation>
    <scope>NUCLEOTIDE SEQUENCE</scope>
    <source>
        <strain evidence="2">ATCC 34329</strain>
    </source>
</reference>
<name>A0AAD5WNK8_9PEZI</name>
<feature type="compositionally biased region" description="Low complexity" evidence="1">
    <location>
        <begin position="15"/>
        <end position="49"/>
    </location>
</feature>
<evidence type="ECO:0000313" key="3">
    <source>
        <dbReference type="Proteomes" id="UP001201980"/>
    </source>
</evidence>
<accession>A0AAD5WNK8</accession>
<feature type="region of interest" description="Disordered" evidence="1">
    <location>
        <begin position="1"/>
        <end position="49"/>
    </location>
</feature>
<proteinExistence type="predicted"/>
<evidence type="ECO:0000313" key="2">
    <source>
        <dbReference type="EMBL" id="KAJ2892776.1"/>
    </source>
</evidence>
<gene>
    <name evidence="2" type="ORF">MKZ38_009382</name>
</gene>
<dbReference type="AlphaFoldDB" id="A0AAD5WNK8"/>
<sequence>MPSQIQISHDQHQDSTTPLLPSHTTTTNTTSQVSKTSSSSSSSSPAKKLAKTSANMLNTVVSGATFGAALVASGVYQPSVIIGQLKLENWHMLQAFLTATASSA</sequence>
<protein>
    <submittedName>
        <fullName evidence="2">Uncharacterized protein</fullName>
    </submittedName>
</protein>